<reference evidence="2 3" key="1">
    <citation type="submission" date="2019-02" db="EMBL/GenBank/DDBJ databases">
        <title>Genome sequencing of the rare red list fungi Phellinidium pouzarii.</title>
        <authorList>
            <person name="Buettner E."/>
            <person name="Kellner H."/>
        </authorList>
    </citation>
    <scope>NUCLEOTIDE SEQUENCE [LARGE SCALE GENOMIC DNA]</scope>
    <source>
        <strain evidence="2 3">DSM 108285</strain>
    </source>
</reference>
<feature type="domain" description="F-box" evidence="1">
    <location>
        <begin position="58"/>
        <end position="107"/>
    </location>
</feature>
<gene>
    <name evidence="2" type="ORF">EW145_g1549</name>
</gene>
<dbReference type="EMBL" id="SGPK01000044">
    <property type="protein sequence ID" value="THH10122.1"/>
    <property type="molecule type" value="Genomic_DNA"/>
</dbReference>
<evidence type="ECO:0000313" key="3">
    <source>
        <dbReference type="Proteomes" id="UP000308199"/>
    </source>
</evidence>
<keyword evidence="3" id="KW-1185">Reference proteome</keyword>
<dbReference type="InterPro" id="IPR032675">
    <property type="entry name" value="LRR_dom_sf"/>
</dbReference>
<dbReference type="Gene3D" id="1.20.1280.50">
    <property type="match status" value="1"/>
</dbReference>
<dbReference type="PROSITE" id="PS50181">
    <property type="entry name" value="FBOX"/>
    <property type="match status" value="1"/>
</dbReference>
<dbReference type="InterPro" id="IPR036047">
    <property type="entry name" value="F-box-like_dom_sf"/>
</dbReference>
<dbReference type="Pfam" id="PF12937">
    <property type="entry name" value="F-box-like"/>
    <property type="match status" value="1"/>
</dbReference>
<dbReference type="AlphaFoldDB" id="A0A4S4LE52"/>
<dbReference type="SUPFAM" id="SSF52058">
    <property type="entry name" value="L domain-like"/>
    <property type="match status" value="1"/>
</dbReference>
<evidence type="ECO:0000259" key="1">
    <source>
        <dbReference type="PROSITE" id="PS50181"/>
    </source>
</evidence>
<organism evidence="2 3">
    <name type="scientific">Phellinidium pouzarii</name>
    <dbReference type="NCBI Taxonomy" id="167371"/>
    <lineage>
        <taxon>Eukaryota</taxon>
        <taxon>Fungi</taxon>
        <taxon>Dikarya</taxon>
        <taxon>Basidiomycota</taxon>
        <taxon>Agaricomycotina</taxon>
        <taxon>Agaricomycetes</taxon>
        <taxon>Hymenochaetales</taxon>
        <taxon>Hymenochaetaceae</taxon>
        <taxon>Phellinidium</taxon>
    </lineage>
</organism>
<proteinExistence type="predicted"/>
<dbReference type="Proteomes" id="UP000308199">
    <property type="component" value="Unassembled WGS sequence"/>
</dbReference>
<dbReference type="InterPro" id="IPR001810">
    <property type="entry name" value="F-box_dom"/>
</dbReference>
<evidence type="ECO:0000313" key="2">
    <source>
        <dbReference type="EMBL" id="THH10122.1"/>
    </source>
</evidence>
<dbReference type="OrthoDB" id="2884925at2759"/>
<accession>A0A4S4LE52</accession>
<protein>
    <recommendedName>
        <fullName evidence="1">F-box domain-containing protein</fullName>
    </recommendedName>
</protein>
<dbReference type="SUPFAM" id="SSF81383">
    <property type="entry name" value="F-box domain"/>
    <property type="match status" value="1"/>
</dbReference>
<name>A0A4S4LE52_9AGAM</name>
<comment type="caution">
    <text evidence="2">The sequence shown here is derived from an EMBL/GenBank/DDBJ whole genome shotgun (WGS) entry which is preliminary data.</text>
</comment>
<sequence>MVVDSEQNIDYINDEAFLSTRTTEERSSDAIYNLGCLLRGVGKSIATVEDRVSWNFLLVRLNRLPDEVLSLILGYVSNIFEEALRLSHVCSRFRSVLLSSPHAWNFVLETSMNSQHITAILARSGNLPLKVEVVSGYERGFGLLSETEQNNFEKILAQSGRVAELDFPDMSVDCSQQILNLYPTVHLPALRKLSVTYDMQTINKSFSHFYASWVLPNVEQLCTTGFVPQPNLATNITYCSLRHQSAFDIFALAEFIGMASSLRDLTLELGAITDTATGSPKVLLPLVTNTSIVSLNLSELQQCSPLPWMIGCIRLPNVIDMSLTIYKKPTVPFLFNVPKLKNLSIKVEYSLRILPFRSILRYAPQCLTSLSLRSNMSRVSWEEDRERTMLPRLRTLRFFRCNCMNKDNLKAVRAEFLKDGVEIERVEVVKCGGRIGRGGQRDLRDAFPKSDVCWKS</sequence>
<dbReference type="Gene3D" id="3.80.10.10">
    <property type="entry name" value="Ribonuclease Inhibitor"/>
    <property type="match status" value="1"/>
</dbReference>